<dbReference type="KEGG" id="rad:CO657_03030"/>
<evidence type="ECO:0000313" key="3">
    <source>
        <dbReference type="EMBL" id="QAS77140.1"/>
    </source>
</evidence>
<feature type="domain" description="Amidohydrolase-related" evidence="2">
    <location>
        <begin position="49"/>
        <end position="311"/>
    </location>
</feature>
<evidence type="ECO:0000259" key="2">
    <source>
        <dbReference type="Pfam" id="PF04909"/>
    </source>
</evidence>
<evidence type="ECO:0000256" key="1">
    <source>
        <dbReference type="SAM" id="SignalP"/>
    </source>
</evidence>
<reference evidence="3 4" key="1">
    <citation type="submission" date="2019-01" db="EMBL/GenBank/DDBJ databases">
        <title>Genomic insights into the origins and evolution of symbiotic genes in the Phaseolus vulgaris microsymbionts.</title>
        <authorList>
            <person name="Tong W."/>
        </authorList>
    </citation>
    <scope>NUCLEOTIDE SEQUENCE [LARGE SCALE GENOMIC DNA]</scope>
    <source>
        <strain evidence="3 4">FH23</strain>
    </source>
</reference>
<proteinExistence type="predicted"/>
<dbReference type="InterPro" id="IPR006680">
    <property type="entry name" value="Amidohydro-rel"/>
</dbReference>
<dbReference type="Proteomes" id="UP000220927">
    <property type="component" value="Chromosome"/>
</dbReference>
<sequence>MGTIKRREFMAWTAAGIALSTFTASAGEEQVAFSAGTAKPAFKAPSLTCDAHFHIYDSKYPAAANASLIPPDASLADYAKLRSRLGFERSIIVQPSTYGTDNSCLLAALAALGDAARGIAVVDTSVTDGELKRLDAAGIRGIRFNLGRAGATTIDMIEPLSKRVADFGWHIQVHMKGDDIAEHAGLFQNLPVVTVFDHLGRIPQPAGKAHPAFKVVADLLENGKAYTKLSSIYQDTVVGPPTYEDMGALAKAYLALAPERVLWASDWPHPSPGKSGKPDDALLMDLCADWAADDATRRKIFVENAAGLYGF</sequence>
<gene>
    <name evidence="3" type="ORF">CO657_03030</name>
</gene>
<dbReference type="PANTHER" id="PTHR35563:SF2">
    <property type="entry name" value="BARREL METAL-DEPENDENT HYDROLASE, PUTATIVE (AFU_ORTHOLOGUE AFUA_1G16240)-RELATED"/>
    <property type="match status" value="1"/>
</dbReference>
<dbReference type="EMBL" id="CP034998">
    <property type="protein sequence ID" value="QAS77140.1"/>
    <property type="molecule type" value="Genomic_DNA"/>
</dbReference>
<feature type="signal peptide" evidence="1">
    <location>
        <begin position="1"/>
        <end position="26"/>
    </location>
</feature>
<dbReference type="SUPFAM" id="SSF51556">
    <property type="entry name" value="Metallo-dependent hydrolases"/>
    <property type="match status" value="1"/>
</dbReference>
<evidence type="ECO:0000313" key="4">
    <source>
        <dbReference type="Proteomes" id="UP000220927"/>
    </source>
</evidence>
<dbReference type="Gene3D" id="3.20.20.140">
    <property type="entry name" value="Metal-dependent hydrolases"/>
    <property type="match status" value="1"/>
</dbReference>
<name>A0AAE5TTB8_9HYPH</name>
<organism evidence="3 4">
    <name type="scientific">Rhizobium acidisoli</name>
    <dbReference type="NCBI Taxonomy" id="1538158"/>
    <lineage>
        <taxon>Bacteria</taxon>
        <taxon>Pseudomonadati</taxon>
        <taxon>Pseudomonadota</taxon>
        <taxon>Alphaproteobacteria</taxon>
        <taxon>Hyphomicrobiales</taxon>
        <taxon>Rhizobiaceae</taxon>
        <taxon>Rhizobium/Agrobacterium group</taxon>
        <taxon>Rhizobium</taxon>
    </lineage>
</organism>
<dbReference type="InterPro" id="IPR032466">
    <property type="entry name" value="Metal_Hydrolase"/>
</dbReference>
<keyword evidence="1" id="KW-0732">Signal</keyword>
<dbReference type="RefSeq" id="WP_054181479.1">
    <property type="nucleotide sequence ID" value="NZ_CP034998.1"/>
</dbReference>
<dbReference type="InterPro" id="IPR052358">
    <property type="entry name" value="Aro_Compnd_Degr_Hydrolases"/>
</dbReference>
<dbReference type="GO" id="GO:0016787">
    <property type="term" value="F:hydrolase activity"/>
    <property type="evidence" value="ECO:0007669"/>
    <property type="project" value="UniProtKB-KW"/>
</dbReference>
<keyword evidence="3" id="KW-0378">Hydrolase</keyword>
<keyword evidence="4" id="KW-1185">Reference proteome</keyword>
<feature type="chain" id="PRO_5042077714" evidence="1">
    <location>
        <begin position="27"/>
        <end position="311"/>
    </location>
</feature>
<dbReference type="Pfam" id="PF04909">
    <property type="entry name" value="Amidohydro_2"/>
    <property type="match status" value="1"/>
</dbReference>
<dbReference type="AlphaFoldDB" id="A0AAE5TTB8"/>
<protein>
    <submittedName>
        <fullName evidence="3">2-pyrone-4,6-dicarboxylate hydrolase</fullName>
    </submittedName>
</protein>
<accession>A0AAE5TTB8</accession>
<dbReference type="PANTHER" id="PTHR35563">
    <property type="entry name" value="BARREL METAL-DEPENDENT HYDROLASE, PUTATIVE (AFU_ORTHOLOGUE AFUA_1G16240)-RELATED"/>
    <property type="match status" value="1"/>
</dbReference>